<feature type="domain" description="Vacuolar protein sorting-associated protein 13 VPS13 adaptor binding" evidence="4">
    <location>
        <begin position="1808"/>
        <end position="2121"/>
    </location>
</feature>
<dbReference type="EMBL" id="JAAPAO010000013">
    <property type="protein sequence ID" value="KAF4677456.1"/>
    <property type="molecule type" value="Genomic_DNA"/>
</dbReference>
<feature type="compositionally biased region" description="Polar residues" evidence="2">
    <location>
        <begin position="513"/>
        <end position="523"/>
    </location>
</feature>
<dbReference type="InterPro" id="IPR009543">
    <property type="entry name" value="VPS13_VAB"/>
</dbReference>
<feature type="compositionally biased region" description="Basic and acidic residues" evidence="2">
    <location>
        <begin position="1500"/>
        <end position="1528"/>
    </location>
</feature>
<dbReference type="Pfam" id="PF25036">
    <property type="entry name" value="VPS13_VAB"/>
    <property type="match status" value="1"/>
</dbReference>
<feature type="transmembrane region" description="Helical" evidence="3">
    <location>
        <begin position="2731"/>
        <end position="2759"/>
    </location>
</feature>
<dbReference type="OrthoDB" id="286316at2759"/>
<evidence type="ECO:0000313" key="6">
    <source>
        <dbReference type="Proteomes" id="UP000591131"/>
    </source>
</evidence>
<dbReference type="Proteomes" id="UP000591131">
    <property type="component" value="Unassembled WGS sequence"/>
</dbReference>
<comment type="similarity">
    <text evidence="1">Belongs to the VPS13 family.</text>
</comment>
<protein>
    <recommendedName>
        <fullName evidence="4">Vacuolar protein sorting-associated protein 13 VPS13 adaptor binding domain-containing protein</fullName>
    </recommendedName>
</protein>
<keyword evidence="3" id="KW-1133">Transmembrane helix</keyword>
<evidence type="ECO:0000256" key="2">
    <source>
        <dbReference type="SAM" id="MobiDB-lite"/>
    </source>
</evidence>
<keyword evidence="3" id="KW-0472">Membrane</keyword>
<evidence type="ECO:0000256" key="3">
    <source>
        <dbReference type="SAM" id="Phobius"/>
    </source>
</evidence>
<feature type="region of interest" description="Disordered" evidence="2">
    <location>
        <begin position="1278"/>
        <end position="1298"/>
    </location>
</feature>
<feature type="region of interest" description="Disordered" evidence="2">
    <location>
        <begin position="2901"/>
        <end position="2932"/>
    </location>
</feature>
<dbReference type="PANTHER" id="PTHR16166:SF93">
    <property type="entry name" value="INTERMEMBRANE LIPID TRANSFER PROTEIN VPS13"/>
    <property type="match status" value="1"/>
</dbReference>
<evidence type="ECO:0000256" key="1">
    <source>
        <dbReference type="ARBA" id="ARBA00006545"/>
    </source>
</evidence>
<feature type="region of interest" description="Disordered" evidence="2">
    <location>
        <begin position="493"/>
        <end position="523"/>
    </location>
</feature>
<dbReference type="GO" id="GO:0045053">
    <property type="term" value="P:protein retention in Golgi apparatus"/>
    <property type="evidence" value="ECO:0007669"/>
    <property type="project" value="TreeGrafter"/>
</dbReference>
<dbReference type="GO" id="GO:0006623">
    <property type="term" value="P:protein targeting to vacuole"/>
    <property type="evidence" value="ECO:0007669"/>
    <property type="project" value="TreeGrafter"/>
</dbReference>
<feature type="region of interest" description="Disordered" evidence="2">
    <location>
        <begin position="1500"/>
        <end position="1538"/>
    </location>
</feature>
<dbReference type="PANTHER" id="PTHR16166">
    <property type="entry name" value="VACUOLAR PROTEIN SORTING-ASSOCIATED PROTEIN VPS13"/>
    <property type="match status" value="1"/>
</dbReference>
<name>A0A7J6N148_PERCH</name>
<reference evidence="5 6" key="1">
    <citation type="submission" date="2020-04" db="EMBL/GenBank/DDBJ databases">
        <title>Perkinsus chesapeaki whole genome sequence.</title>
        <authorList>
            <person name="Bogema D.R."/>
        </authorList>
    </citation>
    <scope>NUCLEOTIDE SEQUENCE [LARGE SCALE GENOMIC DNA]</scope>
    <source>
        <strain evidence="5">ATCC PRA-425</strain>
    </source>
</reference>
<comment type="caution">
    <text evidence="5">The sequence shown here is derived from an EMBL/GenBank/DDBJ whole genome shotgun (WGS) entry which is preliminary data.</text>
</comment>
<evidence type="ECO:0000259" key="4">
    <source>
        <dbReference type="Pfam" id="PF25036"/>
    </source>
</evidence>
<sequence>MSLLYLYGNFYYAIYYSDKDMRPSDEDKESYIIDWSRKCSLLANRNGVADKECSVLDGRLRDFESRYHLDYLLTVRKEAWMGLDKQDAPPPPPSADSGVVASFIKAVSPKKARPSAESEVIANRAVAGERAIEELKEILGSATLESSSSSDTFGWTTTGPECWTVDFTLELDLDRSGLSFRLDDDGKNALIFDFRRFRLLSDTMPDRSWSVSIGFTKPRLRNVLRAVLNGQEISEETGLETVLEVKSSTRSDTCDAYVRFGMAQTKREDMPDVTIRGFTSGEVRLILIPGLVVALIAEVRRRLVFDAPMSDVMRTASEQIQLMLEQGFELAGELARGNYEHRGFDLRLELGAPVLALIPRHEGKRTSDAILFEIGGASVCSAIKNKVQTLKGISEEEAFDTYDIVASGNSVWHVPTCDWRSPLEPHSSARRVWRKSGLKIHLRVCHLPRVTRLPNMIFLVDHSELELDIAEESVDIVLSVLQTTLKELQELEEPHRLAESHPVTPVTARCTPSPKTSIPGSEAQPTPWQISVWVSFYCPRATLKLSPASLRLTSTGQRITTMSHSDGSFHQIVGFGGPYATVEISEDTTRRFFSVGNPPELDPVHSGYHSSKLSRASLAEIERVVRQHLAETREGNCIIAFSGNTATECEVQIRRTGPVNMWLDWPVLHEVLRLAKSLSLLADLTWELNCLWRNSFGDLATEEMYSSAGLSNWTRYSIALDDVDCTIWVPIEDYLGALEKEDTPEWIPWGSTAPPAAIVKFNVGYTSQLSSSASQTFGNYETTTVVLTLSQCTVSCGIPKWGSEGMWKLRAGSSHEIIEPFHIQAFLNRTGDGPTARTEIKVGPLKVLLSTTDIVLLGAIGQIAAGVLPSALPEHEAERALDGATTGHTPAFGEEDEPLSRPMTVAFSSTHRHAATGLGENSSFTLRAETVQIEITESIRSDKTSRQPPKVMAKLALITVEDIRIRASSEVGGDSQSLDSMPDMLKEYSLEMSTGMELFNRPFGGYEPCLEPVQLHVTFRSTMDKVESWHLVTNCTWLNVLVTEGGLETGMMFYHGLVNRLQEFSATIDETYFHDLFSRSDGYPTPKCSTVPKIEVFPVKTLSVARTDRAGPVKSYRFSAGKVLLDSFTSTSAMLIDGSLPTSPSVAHGAGQSVTGLEPMMQTGAPVCMDWSSASIWQKMMLFKEWNLITSSPVEAGGSINVQSAPRAGSQAEPRYDFVRSSAGAEIGGNLDYSCVRRMVSSQQTVPLLWRTMQEDGYSHGPANTRGQLSRGRYLSLPTLRSPPPSPDSLSPAVGSAQPIPLGGDLKEALRNLSFGAGARAGPRLVNLTGLPVFVRTARDYADRGVLGISDSLSEWERVPNGCQEGFALPINEGDGKTMPIDLCLQIGCRTVFLEPLKRLNEAGSRVHRFRVPRGAFKVVKTLAITPKGFASKSGDENESRIFGRVRRDWFMVHVMIRVQMHPTLSVWDVWVSSLYSVVNDTSVPLVIVSPRRGHADVLGECDDTKDNDKARHEPTYREAARSKEPIQHPRGTQSCTKAELNTSHISKGPTHLVIPPGEACAIPVSWMLPQQFFVGESSHTSNQKQYLVPYVGLWEMCGRILESSQWSGPEGEDSWLKLLGCLRPLLPSVTSEALARYQSDQVKDYGNLPGSSLEFPILSDVPSKLSMTTTVVAVGNQARKARTSDLSFEIFIEWGIQIRNRLCQSVSIRLIPPSLEGEYSKEWVCPDLQPGENAKCPQVVNHMIVEAADFVSDCIEVAKTKVGDSVVVLRRRPDRSMAPMHIRLEVANFVDPSETFPLSFHGRVRLLSSARFITLYSAYWVVNRLDFPVYLWKVGFGDGVVANRSQVGRFWTHSRSDMSTSRDPRKTLRVRAACLPAVQSSSELSQPFRVDTAASGQVIIPRGERQPAHWLGVNISLSQPPFIRTRIIELVPRFVFVNLTGRQIWIQEESGHHSFCIQSSNRMAFHPQQVKGDEKVMVHVSCAEPTELAPSRIALGRSAMLSSLQRSSSRHSTSSSSSVTMGNWSHPFCISDLGTMQIRHNMLQVGTHDAAKTFAITEVHTSTPDNATIFIALRAPTAPDFKLQNKSVHLMWFRQAGLPELPWEELGPSSTVDFSWHDPGGRRMLQVHEKLLISSSGIVIIEVMVSGGSRILSISPQAETTDINGEASEDRARHRAVTVASAVTDAVARIAGNVKETAVTGGRLIRSTVVKQSRLTVPTLSSIKRSRRTSMRQSASRGSLRRTVHGYSLRSGQEISEMTLCYTSEHLVSPSAFAVPAQHLDEFEGSEYSSFSSSGDLAKRASVGALPSPPKIDPKLEGLFERLDLIERPAARELASVFGSKAAVEYCNSIQNDTDVFSVNHKDRGDAVSPAAFEWALAAHGLRSLRGVNLPIGLQKLLVEVVLMPDNPWDSVKEIRSLSVTLQPLVINVDQKSVVRLLRASAISDRPAVGGGSARATVVSSLAYRKLLDTPEFDATQRPPADSKVYIQTFTLNPIKVSFSLHTKRSGGRRRSKAKDDDVALVRIINAAFENVPKVSNSPIRFKAITSEHTFATPTEIASDVSNFYLREGMMQVLKIIGSIDVLGNPVTFLNRIGDRVVDLLRDSADASLGGDSHSLTTSLGRGVKSIGAGIVGGLFDSFSRTTAGLQAMIDAIIIYLQWFWIQEDDQSDEHGGCNDMTTYEDAVEASRLGTLAITGGIDGLITGVQLAAIMTYRGAVLGLRHPWCGNRHVVLLGILLGVVTGTLTIALSILSAVLLLLSSIFRGLRNSVSDRDIDWDGSEHHEQVRPALHTSGWRCLKPYDPDLALVSRILRTTNDDRDSWLSMSGDVVVYFMELQEKSTIRSFVCITKERISKISTRHGRTVEFQVPFSTITALRLAAPSSAPNARGVSFLLEISFRASPGQNRESGSGLKESALGGEAQQRTPISVKYEKQETRKDSLCSNDVEEVLQELQVMPSFASNHPRETISDEVYLAFISWEDASSIFDKLAEAIRAYHTQLTG</sequence>
<keyword evidence="3" id="KW-0812">Transmembrane</keyword>
<keyword evidence="6" id="KW-1185">Reference proteome</keyword>
<evidence type="ECO:0000313" key="5">
    <source>
        <dbReference type="EMBL" id="KAF4677456.1"/>
    </source>
</evidence>
<dbReference type="InterPro" id="IPR026847">
    <property type="entry name" value="VPS13"/>
</dbReference>
<proteinExistence type="inferred from homology"/>
<accession>A0A7J6N148</accession>
<organism evidence="5 6">
    <name type="scientific">Perkinsus chesapeaki</name>
    <name type="common">Clam parasite</name>
    <name type="synonym">Perkinsus andrewsi</name>
    <dbReference type="NCBI Taxonomy" id="330153"/>
    <lineage>
        <taxon>Eukaryota</taxon>
        <taxon>Sar</taxon>
        <taxon>Alveolata</taxon>
        <taxon>Perkinsozoa</taxon>
        <taxon>Perkinsea</taxon>
        <taxon>Perkinsida</taxon>
        <taxon>Perkinsidae</taxon>
        <taxon>Perkinsus</taxon>
    </lineage>
</organism>
<gene>
    <name evidence="5" type="ORF">FOL47_001271</name>
</gene>